<evidence type="ECO:0000256" key="1">
    <source>
        <dbReference type="SAM" id="MobiDB-lite"/>
    </source>
</evidence>
<evidence type="ECO:0000313" key="2">
    <source>
        <dbReference type="EMBL" id="KOO25900.1"/>
    </source>
</evidence>
<reference evidence="3" key="1">
    <citation type="journal article" date="2015" name="PLoS Genet.">
        <title>Genome Sequence and Transcriptome Analyses of Chrysochromulina tobin: Metabolic Tools for Enhanced Algal Fitness in the Prominent Order Prymnesiales (Haptophyceae).</title>
        <authorList>
            <person name="Hovde B.T."/>
            <person name="Deodato C.R."/>
            <person name="Hunsperger H.M."/>
            <person name="Ryken S.A."/>
            <person name="Yost W."/>
            <person name="Jha R.K."/>
            <person name="Patterson J."/>
            <person name="Monnat R.J. Jr."/>
            <person name="Barlow S.B."/>
            <person name="Starkenburg S.R."/>
            <person name="Cattolico R.A."/>
        </authorList>
    </citation>
    <scope>NUCLEOTIDE SEQUENCE</scope>
    <source>
        <strain evidence="3">CCMP291</strain>
    </source>
</reference>
<dbReference type="AlphaFoldDB" id="A0A0M0JHE6"/>
<accession>A0A0M0JHE6</accession>
<dbReference type="EMBL" id="JWZX01002915">
    <property type="protein sequence ID" value="KOO25900.1"/>
    <property type="molecule type" value="Genomic_DNA"/>
</dbReference>
<evidence type="ECO:0000313" key="3">
    <source>
        <dbReference type="Proteomes" id="UP000037460"/>
    </source>
</evidence>
<keyword evidence="3" id="KW-1185">Reference proteome</keyword>
<proteinExistence type="predicted"/>
<sequence>MLIGDASAEERLAALTEHWILADETLPGLLPHRRMHRIVTDETLPGPLPHQRRPRDAGDVGSSRSSSSVIQYVGSGSGFAAAAAQAATALASSITMDAQDDASAHALIAAEATAELLQILSQRPDTWAVSPPGVRQFLLWLAATEAAVGEVLAGSTELASAIGAASGAPQPHAPENGEWTLLGHAARMLREQVTPLLAGTVAEFVGPYVHAGLT</sequence>
<organism evidence="2 3">
    <name type="scientific">Chrysochromulina tobinii</name>
    <dbReference type="NCBI Taxonomy" id="1460289"/>
    <lineage>
        <taxon>Eukaryota</taxon>
        <taxon>Haptista</taxon>
        <taxon>Haptophyta</taxon>
        <taxon>Prymnesiophyceae</taxon>
        <taxon>Prymnesiales</taxon>
        <taxon>Chrysochromulinaceae</taxon>
        <taxon>Chrysochromulina</taxon>
    </lineage>
</organism>
<gene>
    <name evidence="2" type="ORF">Ctob_008527</name>
</gene>
<comment type="caution">
    <text evidence="2">The sequence shown here is derived from an EMBL/GenBank/DDBJ whole genome shotgun (WGS) entry which is preliminary data.</text>
</comment>
<name>A0A0M0JHE6_9EUKA</name>
<feature type="region of interest" description="Disordered" evidence="1">
    <location>
        <begin position="41"/>
        <end position="64"/>
    </location>
</feature>
<dbReference type="Proteomes" id="UP000037460">
    <property type="component" value="Unassembled WGS sequence"/>
</dbReference>
<protein>
    <submittedName>
        <fullName evidence="2">Uncharacterized protein</fullName>
    </submittedName>
</protein>